<reference evidence="2 3" key="1">
    <citation type="submission" date="2021-08" db="EMBL/GenBank/DDBJ databases">
        <authorList>
            <person name="Peeters C."/>
        </authorList>
    </citation>
    <scope>NUCLEOTIDE SEQUENCE [LARGE SCALE GENOMIC DNA]</scope>
    <source>
        <strain evidence="2 3">LMG 21510</strain>
    </source>
</reference>
<evidence type="ECO:0000256" key="1">
    <source>
        <dbReference type="SAM" id="Phobius"/>
    </source>
</evidence>
<feature type="transmembrane region" description="Helical" evidence="1">
    <location>
        <begin position="46"/>
        <end position="70"/>
    </location>
</feature>
<dbReference type="RefSeq" id="WP_222203546.1">
    <property type="nucleotide sequence ID" value="NZ_CAJZAH010000005.1"/>
</dbReference>
<accession>A0ABN7Z9D0</accession>
<protein>
    <recommendedName>
        <fullName evidence="4">Transmembrane protein</fullName>
    </recommendedName>
</protein>
<dbReference type="EMBL" id="CAJZAH010000005">
    <property type="protein sequence ID" value="CAG9180627.1"/>
    <property type="molecule type" value="Genomic_DNA"/>
</dbReference>
<dbReference type="Proteomes" id="UP000721236">
    <property type="component" value="Unassembled WGS sequence"/>
</dbReference>
<gene>
    <name evidence="2" type="ORF">LMG21510_04070</name>
</gene>
<keyword evidence="1" id="KW-1133">Transmembrane helix</keyword>
<proteinExistence type="predicted"/>
<sequence>MRWRWLMWVLWPGFLAAGVACAVVFAVVDPGDVHVLGQPVQASREAVYTVGFLLAWALCAISSGLTLFTLPASLRDTDELE</sequence>
<evidence type="ECO:0000313" key="2">
    <source>
        <dbReference type="EMBL" id="CAG9180627.1"/>
    </source>
</evidence>
<organism evidence="2 3">
    <name type="scientific">Cupriavidus respiraculi</name>
    <dbReference type="NCBI Taxonomy" id="195930"/>
    <lineage>
        <taxon>Bacteria</taxon>
        <taxon>Pseudomonadati</taxon>
        <taxon>Pseudomonadota</taxon>
        <taxon>Betaproteobacteria</taxon>
        <taxon>Burkholderiales</taxon>
        <taxon>Burkholderiaceae</taxon>
        <taxon>Cupriavidus</taxon>
    </lineage>
</organism>
<name>A0ABN7Z9D0_9BURK</name>
<comment type="caution">
    <text evidence="2">The sequence shown here is derived from an EMBL/GenBank/DDBJ whole genome shotgun (WGS) entry which is preliminary data.</text>
</comment>
<evidence type="ECO:0000313" key="3">
    <source>
        <dbReference type="Proteomes" id="UP000721236"/>
    </source>
</evidence>
<dbReference type="PROSITE" id="PS51257">
    <property type="entry name" value="PROKAR_LIPOPROTEIN"/>
    <property type="match status" value="1"/>
</dbReference>
<evidence type="ECO:0008006" key="4">
    <source>
        <dbReference type="Google" id="ProtNLM"/>
    </source>
</evidence>
<keyword evidence="3" id="KW-1185">Reference proteome</keyword>
<keyword evidence="1" id="KW-0472">Membrane</keyword>
<keyword evidence="1" id="KW-0812">Transmembrane</keyword>